<evidence type="ECO:0000313" key="3">
    <source>
        <dbReference type="Proteomes" id="UP001285263"/>
    </source>
</evidence>
<sequence length="99" mass="10591">MIRRSLAIAALLTATAFAQAQEPVSTPVPVKDFDVYVDLPTAFAYIKLPTGWKFIGKLDASQLKQLPPGTLTALLRTDAEASPVRMAAAERTAPAPVLK</sequence>
<keyword evidence="3" id="KW-1185">Reference proteome</keyword>
<feature type="signal peptide" evidence="1">
    <location>
        <begin position="1"/>
        <end position="20"/>
    </location>
</feature>
<reference evidence="2 3" key="1">
    <citation type="submission" date="2023-11" db="EMBL/GenBank/DDBJ databases">
        <title>Paucibacter sp. nov., isolated from fresh soil in Korea.</title>
        <authorList>
            <person name="Le N.T.T."/>
        </authorList>
    </citation>
    <scope>NUCLEOTIDE SEQUENCE [LARGE SCALE GENOMIC DNA]</scope>
    <source>
        <strain evidence="2 3">R3-3</strain>
    </source>
</reference>
<protein>
    <recommendedName>
        <fullName evidence="4">Cyclophilin-like domain-containing protein</fullName>
    </recommendedName>
</protein>
<proteinExistence type="predicted"/>
<organism evidence="2 3">
    <name type="scientific">Roseateles agri</name>
    <dbReference type="NCBI Taxonomy" id="3098619"/>
    <lineage>
        <taxon>Bacteria</taxon>
        <taxon>Pseudomonadati</taxon>
        <taxon>Pseudomonadota</taxon>
        <taxon>Betaproteobacteria</taxon>
        <taxon>Burkholderiales</taxon>
        <taxon>Sphaerotilaceae</taxon>
        <taxon>Roseateles</taxon>
    </lineage>
</organism>
<comment type="caution">
    <text evidence="2">The sequence shown here is derived from an EMBL/GenBank/DDBJ whole genome shotgun (WGS) entry which is preliminary data.</text>
</comment>
<gene>
    <name evidence="2" type="ORF">SNE35_13900</name>
</gene>
<keyword evidence="1" id="KW-0732">Signal</keyword>
<evidence type="ECO:0000313" key="2">
    <source>
        <dbReference type="EMBL" id="MDY0745609.1"/>
    </source>
</evidence>
<evidence type="ECO:0000256" key="1">
    <source>
        <dbReference type="SAM" id="SignalP"/>
    </source>
</evidence>
<feature type="chain" id="PRO_5045490185" description="Cyclophilin-like domain-containing protein" evidence="1">
    <location>
        <begin position="21"/>
        <end position="99"/>
    </location>
</feature>
<accession>A0ABU5DH52</accession>
<name>A0ABU5DH52_9BURK</name>
<evidence type="ECO:0008006" key="4">
    <source>
        <dbReference type="Google" id="ProtNLM"/>
    </source>
</evidence>
<dbReference type="RefSeq" id="WP_320423512.1">
    <property type="nucleotide sequence ID" value="NZ_JAXCLA010000004.1"/>
</dbReference>
<dbReference type="Proteomes" id="UP001285263">
    <property type="component" value="Unassembled WGS sequence"/>
</dbReference>
<dbReference type="EMBL" id="JAXCLA010000004">
    <property type="protein sequence ID" value="MDY0745609.1"/>
    <property type="molecule type" value="Genomic_DNA"/>
</dbReference>